<dbReference type="InterPro" id="IPR028202">
    <property type="entry name" value="Reductase_C"/>
</dbReference>
<keyword evidence="8" id="KW-1185">Reference proteome</keyword>
<feature type="domain" description="FAD/NAD(P)-binding" evidence="5">
    <location>
        <begin position="9"/>
        <end position="303"/>
    </location>
</feature>
<evidence type="ECO:0000313" key="8">
    <source>
        <dbReference type="Proteomes" id="UP001056291"/>
    </source>
</evidence>
<accession>A0ABY4W5V0</accession>
<dbReference type="Pfam" id="PF14759">
    <property type="entry name" value="Reductase_C"/>
    <property type="match status" value="1"/>
</dbReference>
<dbReference type="InterPro" id="IPR050446">
    <property type="entry name" value="FAD-oxidoreductase/Apoptosis"/>
</dbReference>
<comment type="cofactor">
    <cofactor evidence="1">
        <name>FAD</name>
        <dbReference type="ChEBI" id="CHEBI:57692"/>
    </cofactor>
</comment>
<keyword evidence="2" id="KW-0285">Flavoprotein</keyword>
<proteinExistence type="predicted"/>
<dbReference type="InterPro" id="IPR016156">
    <property type="entry name" value="FAD/NAD-linked_Rdtase_dimer_sf"/>
</dbReference>
<gene>
    <name evidence="7" type="ORF">NBZ79_19065</name>
</gene>
<dbReference type="SUPFAM" id="SSF55424">
    <property type="entry name" value="FAD/NAD-linked reductases, dimerisation (C-terminal) domain"/>
    <property type="match status" value="1"/>
</dbReference>
<dbReference type="RefSeq" id="WP_251934249.1">
    <property type="nucleotide sequence ID" value="NZ_CP098747.1"/>
</dbReference>
<evidence type="ECO:0000259" key="5">
    <source>
        <dbReference type="Pfam" id="PF07992"/>
    </source>
</evidence>
<organism evidence="7 8">
    <name type="scientific">Sneathiella marina</name>
    <dbReference type="NCBI Taxonomy" id="2950108"/>
    <lineage>
        <taxon>Bacteria</taxon>
        <taxon>Pseudomonadati</taxon>
        <taxon>Pseudomonadota</taxon>
        <taxon>Alphaproteobacteria</taxon>
        <taxon>Sneathiellales</taxon>
        <taxon>Sneathiellaceae</taxon>
        <taxon>Sneathiella</taxon>
    </lineage>
</organism>
<reference evidence="7" key="1">
    <citation type="submission" date="2022-06" db="EMBL/GenBank/DDBJ databases">
        <title>Sneathiella actinostolidae sp. nov., isolated from a sea anemonein the Western Pacific Ocean.</title>
        <authorList>
            <person name="Wei M.J."/>
        </authorList>
    </citation>
    <scope>NUCLEOTIDE SEQUENCE</scope>
    <source>
        <strain evidence="7">PHK-P5</strain>
    </source>
</reference>
<dbReference type="SUPFAM" id="SSF51905">
    <property type="entry name" value="FAD/NAD(P)-binding domain"/>
    <property type="match status" value="2"/>
</dbReference>
<evidence type="ECO:0000259" key="6">
    <source>
        <dbReference type="Pfam" id="PF14759"/>
    </source>
</evidence>
<sequence length="416" mass="45082">MKILHETGVVIVGGGHAGGRTAERLRVFGYKEPITIIGREPHLPYERPPLSKAVLTDLNVRSTPELLTAERWEELDVNLICGVTCDSVNIQAKSVHLSDGRVLPYTQLVLAMGLTPRGIPNLGAIKEHVYTLHTYDDAMALREHLNPGARVGIIGAGFIGLEVAASARSLGAEVTIIEMAERPLSRVFNRTMSDWFVQLHRNHGISLLCAKTIADARSEKGAATLNLDDGQIFEFDLVVTGIGGIPNIELAQAADLKIDNGIVVNRKCQTSAPDVYAVGDIANMLDERVGTAQRLESWKYAEDTAAVVAHVLCDQDGAYDQVPWFWTDQFEHNIQIVGQLQEGATVFARGNPGDPKYLAYYLDADMLLGAVGLDCGGDLRRARAAMEKKAPITAKVLAKMSLAPIHVQPASPVPVS</sequence>
<evidence type="ECO:0000256" key="2">
    <source>
        <dbReference type="ARBA" id="ARBA00022630"/>
    </source>
</evidence>
<name>A0ABY4W5V0_9PROT</name>
<dbReference type="InterPro" id="IPR023753">
    <property type="entry name" value="FAD/NAD-binding_dom"/>
</dbReference>
<dbReference type="PANTHER" id="PTHR43557:SF2">
    <property type="entry name" value="RIESKE DOMAIN-CONTAINING PROTEIN-RELATED"/>
    <property type="match status" value="1"/>
</dbReference>
<dbReference type="Gene3D" id="3.30.390.30">
    <property type="match status" value="1"/>
</dbReference>
<evidence type="ECO:0000256" key="1">
    <source>
        <dbReference type="ARBA" id="ARBA00001974"/>
    </source>
</evidence>
<evidence type="ECO:0000256" key="4">
    <source>
        <dbReference type="ARBA" id="ARBA00023002"/>
    </source>
</evidence>
<dbReference type="Proteomes" id="UP001056291">
    <property type="component" value="Chromosome"/>
</dbReference>
<dbReference type="PRINTS" id="PR00368">
    <property type="entry name" value="FADPNR"/>
</dbReference>
<dbReference type="PRINTS" id="PR00411">
    <property type="entry name" value="PNDRDTASEI"/>
</dbReference>
<protein>
    <submittedName>
        <fullName evidence="7">FAD-dependent oxidoreductase</fullName>
    </submittedName>
</protein>
<keyword evidence="3" id="KW-0274">FAD</keyword>
<keyword evidence="4" id="KW-0560">Oxidoreductase</keyword>
<evidence type="ECO:0000256" key="3">
    <source>
        <dbReference type="ARBA" id="ARBA00022827"/>
    </source>
</evidence>
<dbReference type="PANTHER" id="PTHR43557">
    <property type="entry name" value="APOPTOSIS-INDUCING FACTOR 1"/>
    <property type="match status" value="1"/>
</dbReference>
<dbReference type="Gene3D" id="3.50.50.60">
    <property type="entry name" value="FAD/NAD(P)-binding domain"/>
    <property type="match status" value="2"/>
</dbReference>
<dbReference type="InterPro" id="IPR036188">
    <property type="entry name" value="FAD/NAD-bd_sf"/>
</dbReference>
<feature type="domain" description="Reductase C-terminal" evidence="6">
    <location>
        <begin position="324"/>
        <end position="399"/>
    </location>
</feature>
<evidence type="ECO:0000313" key="7">
    <source>
        <dbReference type="EMBL" id="USG61262.1"/>
    </source>
</evidence>
<dbReference type="EMBL" id="CP098747">
    <property type="protein sequence ID" value="USG61262.1"/>
    <property type="molecule type" value="Genomic_DNA"/>
</dbReference>
<dbReference type="Pfam" id="PF07992">
    <property type="entry name" value="Pyr_redox_2"/>
    <property type="match status" value="1"/>
</dbReference>